<proteinExistence type="predicted"/>
<dbReference type="EMBL" id="CABDUW010000064">
    <property type="protein sequence ID" value="VTJ56347.1"/>
    <property type="molecule type" value="Genomic_DNA"/>
</dbReference>
<feature type="compositionally biased region" description="Basic residues" evidence="1">
    <location>
        <begin position="36"/>
        <end position="47"/>
    </location>
</feature>
<evidence type="ECO:0000313" key="3">
    <source>
        <dbReference type="Proteomes" id="UP000335636"/>
    </source>
</evidence>
<gene>
    <name evidence="2" type="ORF">MONAX_5E023160</name>
</gene>
<evidence type="ECO:0000256" key="1">
    <source>
        <dbReference type="SAM" id="MobiDB-lite"/>
    </source>
</evidence>
<feature type="non-terminal residue" evidence="2">
    <location>
        <position position="1"/>
    </location>
</feature>
<dbReference type="Proteomes" id="UP000335636">
    <property type="component" value="Unassembled WGS sequence"/>
</dbReference>
<sequence>IYFHAFKRRNHLSPHKRKRREEGEAAAKRGVGTRGLGRRQRDHRRNVQRLSPQPRQSPALHTRQFEI</sequence>
<comment type="caution">
    <text evidence="2">The sequence shown here is derived from an EMBL/GenBank/DDBJ whole genome shotgun (WGS) entry which is preliminary data.</text>
</comment>
<protein>
    <submittedName>
        <fullName evidence="2">Uncharacterized protein</fullName>
    </submittedName>
</protein>
<reference evidence="2" key="1">
    <citation type="submission" date="2019-04" db="EMBL/GenBank/DDBJ databases">
        <authorList>
            <person name="Alioto T."/>
            <person name="Alioto T."/>
        </authorList>
    </citation>
    <scope>NUCLEOTIDE SEQUENCE [LARGE SCALE GENOMIC DNA]</scope>
</reference>
<dbReference type="AlphaFoldDB" id="A0A5E4AG64"/>
<evidence type="ECO:0000313" key="2">
    <source>
        <dbReference type="EMBL" id="VTJ56347.1"/>
    </source>
</evidence>
<feature type="region of interest" description="Disordered" evidence="1">
    <location>
        <begin position="1"/>
        <end position="67"/>
    </location>
</feature>
<name>A0A5E4AG64_MARMO</name>
<feature type="compositionally biased region" description="Basic residues" evidence="1">
    <location>
        <begin position="1"/>
        <end position="19"/>
    </location>
</feature>
<organism evidence="2 3">
    <name type="scientific">Marmota monax</name>
    <name type="common">Woodchuck</name>
    <dbReference type="NCBI Taxonomy" id="9995"/>
    <lineage>
        <taxon>Eukaryota</taxon>
        <taxon>Metazoa</taxon>
        <taxon>Chordata</taxon>
        <taxon>Craniata</taxon>
        <taxon>Vertebrata</taxon>
        <taxon>Euteleostomi</taxon>
        <taxon>Mammalia</taxon>
        <taxon>Eutheria</taxon>
        <taxon>Euarchontoglires</taxon>
        <taxon>Glires</taxon>
        <taxon>Rodentia</taxon>
        <taxon>Sciuromorpha</taxon>
        <taxon>Sciuridae</taxon>
        <taxon>Xerinae</taxon>
        <taxon>Marmotini</taxon>
        <taxon>Marmota</taxon>
    </lineage>
</organism>
<keyword evidence="3" id="KW-1185">Reference proteome</keyword>
<accession>A0A5E4AG64</accession>